<name>A0ABQ3BNW5_9FLAO</name>
<feature type="transmembrane region" description="Helical" evidence="1">
    <location>
        <begin position="108"/>
        <end position="131"/>
    </location>
</feature>
<keyword evidence="1" id="KW-1133">Transmembrane helix</keyword>
<dbReference type="EMBL" id="BMWY01000003">
    <property type="protein sequence ID" value="GGZ52997.1"/>
    <property type="molecule type" value="Genomic_DNA"/>
</dbReference>
<feature type="transmembrane region" description="Helical" evidence="1">
    <location>
        <begin position="222"/>
        <end position="240"/>
    </location>
</feature>
<dbReference type="Proteomes" id="UP000615593">
    <property type="component" value="Unassembled WGS sequence"/>
</dbReference>
<comment type="caution">
    <text evidence="2">The sequence shown here is derived from an EMBL/GenBank/DDBJ whole genome shotgun (WGS) entry which is preliminary data.</text>
</comment>
<proteinExistence type="predicted"/>
<keyword evidence="1" id="KW-0472">Membrane</keyword>
<evidence type="ECO:0000313" key="2">
    <source>
        <dbReference type="EMBL" id="GGZ52997.1"/>
    </source>
</evidence>
<evidence type="ECO:0000256" key="1">
    <source>
        <dbReference type="SAM" id="Phobius"/>
    </source>
</evidence>
<accession>A0ABQ3BNW5</accession>
<evidence type="ECO:0000313" key="3">
    <source>
        <dbReference type="Proteomes" id="UP000615593"/>
    </source>
</evidence>
<gene>
    <name evidence="2" type="ORF">GCM10008088_13350</name>
</gene>
<sequence>MVTFNFKLKFFLITVLGFMLFTVIGTLSHELGHITMAELLGNDAKLFYGSMTSAPEGYWEDEDVIAFQKFFEDNRDKLEANPTEGEKLLEPYFKPIEEKYPHNPTRSILITIGGPLQTILTSIIGLFILYFRKSKHKSEFKVLDWLGVFLALFILREVFNAVHGLVEEVLGKTQFYAGDEFRISEYLGWNVWTLPLMMMMIGAAVSLYVIFKVIPIQYRFSFVLAGLVGGLSGFAIWFGYLGPILLPVEI</sequence>
<evidence type="ECO:0008006" key="4">
    <source>
        <dbReference type="Google" id="ProtNLM"/>
    </source>
</evidence>
<feature type="transmembrane region" description="Helical" evidence="1">
    <location>
        <begin position="143"/>
        <end position="166"/>
    </location>
</feature>
<keyword evidence="1" id="KW-0812">Transmembrane</keyword>
<protein>
    <recommendedName>
        <fullName evidence="4">Peptidase family M50</fullName>
    </recommendedName>
</protein>
<reference evidence="3" key="1">
    <citation type="journal article" date="2019" name="Int. J. Syst. Evol. Microbiol.">
        <title>The Global Catalogue of Microorganisms (GCM) 10K type strain sequencing project: providing services to taxonomists for standard genome sequencing and annotation.</title>
        <authorList>
            <consortium name="The Broad Institute Genomics Platform"/>
            <consortium name="The Broad Institute Genome Sequencing Center for Infectious Disease"/>
            <person name="Wu L."/>
            <person name="Ma J."/>
        </authorList>
    </citation>
    <scope>NUCLEOTIDE SEQUENCE [LARGE SCALE GENOMIC DNA]</scope>
    <source>
        <strain evidence="3">KCTC 12708</strain>
    </source>
</reference>
<keyword evidence="3" id="KW-1185">Reference proteome</keyword>
<feature type="transmembrane region" description="Helical" evidence="1">
    <location>
        <begin position="186"/>
        <end position="210"/>
    </location>
</feature>
<organism evidence="2 3">
    <name type="scientific">Mesonia mobilis</name>
    <dbReference type="NCBI Taxonomy" id="369791"/>
    <lineage>
        <taxon>Bacteria</taxon>
        <taxon>Pseudomonadati</taxon>
        <taxon>Bacteroidota</taxon>
        <taxon>Flavobacteriia</taxon>
        <taxon>Flavobacteriales</taxon>
        <taxon>Flavobacteriaceae</taxon>
        <taxon>Mesonia</taxon>
    </lineage>
</organism>